<keyword evidence="1" id="KW-0812">Transmembrane</keyword>
<evidence type="ECO:0000313" key="3">
    <source>
        <dbReference type="Proteomes" id="UP000680038"/>
    </source>
</evidence>
<gene>
    <name evidence="2" type="ORF">DYBT9275_01424</name>
</gene>
<evidence type="ECO:0000256" key="1">
    <source>
        <dbReference type="SAM" id="Phobius"/>
    </source>
</evidence>
<comment type="caution">
    <text evidence="2">The sequence shown here is derived from an EMBL/GenBank/DDBJ whole genome shotgun (WGS) entry which is preliminary data.</text>
</comment>
<sequence length="55" mass="6112">MELIFFLKALANIFFAGILIIAIGLSGAFTLMSYLLKSLGLYYRVKLAKEKPVNS</sequence>
<keyword evidence="3" id="KW-1185">Reference proteome</keyword>
<name>A0A916NKG1_9BACT</name>
<protein>
    <submittedName>
        <fullName evidence="2">Uncharacterized protein</fullName>
    </submittedName>
</protein>
<dbReference type="Proteomes" id="UP000680038">
    <property type="component" value="Unassembled WGS sequence"/>
</dbReference>
<reference evidence="2" key="1">
    <citation type="submission" date="2021-04" db="EMBL/GenBank/DDBJ databases">
        <authorList>
            <person name="Rodrigo-Torres L."/>
            <person name="Arahal R. D."/>
            <person name="Lucena T."/>
        </authorList>
    </citation>
    <scope>NUCLEOTIDE SEQUENCE</scope>
    <source>
        <strain evidence="2">CECT 9275</strain>
    </source>
</reference>
<organism evidence="2 3">
    <name type="scientific">Dyadobacter helix</name>
    <dbReference type="NCBI Taxonomy" id="2822344"/>
    <lineage>
        <taxon>Bacteria</taxon>
        <taxon>Pseudomonadati</taxon>
        <taxon>Bacteroidota</taxon>
        <taxon>Cytophagia</taxon>
        <taxon>Cytophagales</taxon>
        <taxon>Spirosomataceae</taxon>
        <taxon>Dyadobacter</taxon>
    </lineage>
</organism>
<keyword evidence="1" id="KW-0472">Membrane</keyword>
<accession>A0A916NKG1</accession>
<feature type="transmembrane region" description="Helical" evidence="1">
    <location>
        <begin position="12"/>
        <end position="36"/>
    </location>
</feature>
<dbReference type="AlphaFoldDB" id="A0A916NKG1"/>
<keyword evidence="1" id="KW-1133">Transmembrane helix</keyword>
<dbReference type="RefSeq" id="WP_215238074.1">
    <property type="nucleotide sequence ID" value="NZ_CAJRAF010000001.1"/>
</dbReference>
<proteinExistence type="predicted"/>
<dbReference type="EMBL" id="CAJRAF010000001">
    <property type="protein sequence ID" value="CAG4994586.1"/>
    <property type="molecule type" value="Genomic_DNA"/>
</dbReference>
<evidence type="ECO:0000313" key="2">
    <source>
        <dbReference type="EMBL" id="CAG4994586.1"/>
    </source>
</evidence>